<dbReference type="PRINTS" id="PR01438">
    <property type="entry name" value="UNVRSLSTRESS"/>
</dbReference>
<protein>
    <submittedName>
        <fullName evidence="3">Universal stress protein</fullName>
    </submittedName>
</protein>
<comment type="caution">
    <text evidence="3">The sequence shown here is derived from an EMBL/GenBank/DDBJ whole genome shotgun (WGS) entry which is preliminary data.</text>
</comment>
<dbReference type="PANTHER" id="PTHR46268:SF6">
    <property type="entry name" value="UNIVERSAL STRESS PROTEIN UP12"/>
    <property type="match status" value="1"/>
</dbReference>
<gene>
    <name evidence="3" type="ORF">REJC140_02554</name>
</gene>
<dbReference type="InterPro" id="IPR006016">
    <property type="entry name" value="UspA"/>
</dbReference>
<dbReference type="CDD" id="cd00293">
    <property type="entry name" value="USP-like"/>
    <property type="match status" value="1"/>
</dbReference>
<evidence type="ECO:0000313" key="4">
    <source>
        <dbReference type="Proteomes" id="UP000606921"/>
    </source>
</evidence>
<dbReference type="InterPro" id="IPR014729">
    <property type="entry name" value="Rossmann-like_a/b/a_fold"/>
</dbReference>
<feature type="domain" description="UspA" evidence="2">
    <location>
        <begin position="1"/>
        <end position="134"/>
    </location>
</feature>
<evidence type="ECO:0000256" key="1">
    <source>
        <dbReference type="ARBA" id="ARBA00008791"/>
    </source>
</evidence>
<name>A0ABM8PG64_9HYPH</name>
<dbReference type="PANTHER" id="PTHR46268">
    <property type="entry name" value="STRESS RESPONSE PROTEIN NHAX"/>
    <property type="match status" value="1"/>
</dbReference>
<comment type="similarity">
    <text evidence="1">Belongs to the universal stress protein A family.</text>
</comment>
<reference evidence="3 4" key="1">
    <citation type="submission" date="2020-11" db="EMBL/GenBank/DDBJ databases">
        <authorList>
            <person name="Lassalle F."/>
        </authorList>
    </citation>
    <scope>NUCLEOTIDE SEQUENCE [LARGE SCALE GENOMIC DNA]</scope>
    <source>
        <strain evidence="3 4">JC140</strain>
    </source>
</reference>
<dbReference type="EMBL" id="CABFWF030000006">
    <property type="protein sequence ID" value="CAD7027861.1"/>
    <property type="molecule type" value="Genomic_DNA"/>
</dbReference>
<organism evidence="3 4">
    <name type="scientific">Pseudorhizobium endolithicum</name>
    <dbReference type="NCBI Taxonomy" id="1191678"/>
    <lineage>
        <taxon>Bacteria</taxon>
        <taxon>Pseudomonadati</taxon>
        <taxon>Pseudomonadota</taxon>
        <taxon>Alphaproteobacteria</taxon>
        <taxon>Hyphomicrobiales</taxon>
        <taxon>Rhizobiaceae</taxon>
        <taxon>Rhizobium/Agrobacterium group</taxon>
        <taxon>Pseudorhizobium</taxon>
    </lineage>
</organism>
<keyword evidence="4" id="KW-1185">Reference proteome</keyword>
<dbReference type="Pfam" id="PF00582">
    <property type="entry name" value="Usp"/>
    <property type="match status" value="1"/>
</dbReference>
<evidence type="ECO:0000259" key="2">
    <source>
        <dbReference type="Pfam" id="PF00582"/>
    </source>
</evidence>
<dbReference type="Proteomes" id="UP000606921">
    <property type="component" value="Unassembled WGS sequence"/>
</dbReference>
<dbReference type="RefSeq" id="WP_142591767.1">
    <property type="nucleotide sequence ID" value="NZ_CABFWF030000006.1"/>
</dbReference>
<proteinExistence type="inferred from homology"/>
<dbReference type="SUPFAM" id="SSF52402">
    <property type="entry name" value="Adenine nucleotide alpha hydrolases-like"/>
    <property type="match status" value="1"/>
</dbReference>
<accession>A0ABM8PG64</accession>
<dbReference type="InterPro" id="IPR006015">
    <property type="entry name" value="Universal_stress_UspA"/>
</dbReference>
<sequence length="136" mass="14760">MYSKIIVAVDAAAIDKADRIVPRAVKLLREGGSIVLVSVVEDLPGYVLAEVPVGISLDARREAEARIEDLRRRHGLAATIEVRQGAPARELLTAAAEHDADLIILASHKPDFSNYFLGATADRIVRHAQCSVLVDR</sequence>
<evidence type="ECO:0000313" key="3">
    <source>
        <dbReference type="EMBL" id="CAD7027861.1"/>
    </source>
</evidence>
<dbReference type="Gene3D" id="3.40.50.620">
    <property type="entry name" value="HUPs"/>
    <property type="match status" value="1"/>
</dbReference>